<organism evidence="10 11">
    <name type="scientific">Arachis duranensis</name>
    <name type="common">Wild peanut</name>
    <dbReference type="NCBI Taxonomy" id="130453"/>
    <lineage>
        <taxon>Eukaryota</taxon>
        <taxon>Viridiplantae</taxon>
        <taxon>Streptophyta</taxon>
        <taxon>Embryophyta</taxon>
        <taxon>Tracheophyta</taxon>
        <taxon>Spermatophyta</taxon>
        <taxon>Magnoliopsida</taxon>
        <taxon>eudicotyledons</taxon>
        <taxon>Gunneridae</taxon>
        <taxon>Pentapetalae</taxon>
        <taxon>rosids</taxon>
        <taxon>fabids</taxon>
        <taxon>Fabales</taxon>
        <taxon>Fabaceae</taxon>
        <taxon>Papilionoideae</taxon>
        <taxon>50 kb inversion clade</taxon>
        <taxon>dalbergioids sensu lato</taxon>
        <taxon>Dalbergieae</taxon>
        <taxon>Pterocarpus clade</taxon>
        <taxon>Arachis</taxon>
    </lineage>
</organism>
<dbReference type="GeneID" id="107471910"/>
<dbReference type="OrthoDB" id="1896834at2759"/>
<feature type="compositionally biased region" description="Basic residues" evidence="7">
    <location>
        <begin position="281"/>
        <end position="293"/>
    </location>
</feature>
<feature type="compositionally biased region" description="Basic and acidic residues" evidence="7">
    <location>
        <begin position="302"/>
        <end position="319"/>
    </location>
</feature>
<evidence type="ECO:0000256" key="6">
    <source>
        <dbReference type="ARBA" id="ARBA00023242"/>
    </source>
</evidence>
<feature type="compositionally biased region" description="Polar residues" evidence="7">
    <location>
        <begin position="1"/>
        <end position="11"/>
    </location>
</feature>
<dbReference type="PROSITE" id="PS51369">
    <property type="entry name" value="TCP"/>
    <property type="match status" value="1"/>
</dbReference>
<dbReference type="GO" id="GO:0005634">
    <property type="term" value="C:nucleus"/>
    <property type="evidence" value="ECO:0007669"/>
    <property type="project" value="UniProtKB-SubCell"/>
</dbReference>
<evidence type="ECO:0000259" key="8">
    <source>
        <dbReference type="PROSITE" id="PS51369"/>
    </source>
</evidence>
<keyword evidence="5" id="KW-0804">Transcription</keyword>
<keyword evidence="4" id="KW-0238">DNA-binding</keyword>
<keyword evidence="2" id="KW-0217">Developmental protein</keyword>
<dbReference type="InterPro" id="IPR017888">
    <property type="entry name" value="CYC/TB1_R_domain"/>
</dbReference>
<dbReference type="InterPro" id="IPR005333">
    <property type="entry name" value="Transcription_factor_TCP"/>
</dbReference>
<dbReference type="KEGG" id="adu:107471910"/>
<evidence type="ECO:0000256" key="5">
    <source>
        <dbReference type="ARBA" id="ARBA00023163"/>
    </source>
</evidence>
<feature type="compositionally biased region" description="Low complexity" evidence="7">
    <location>
        <begin position="333"/>
        <end position="356"/>
    </location>
</feature>
<keyword evidence="6" id="KW-0539">Nucleus</keyword>
<evidence type="ECO:0000313" key="11">
    <source>
        <dbReference type="RefSeq" id="XP_015946931.1"/>
    </source>
</evidence>
<dbReference type="RefSeq" id="XP_015946931.1">
    <property type="nucleotide sequence ID" value="XM_016091445.3"/>
</dbReference>
<evidence type="ECO:0000256" key="7">
    <source>
        <dbReference type="SAM" id="MobiDB-lite"/>
    </source>
</evidence>
<feature type="compositionally biased region" description="Low complexity" evidence="7">
    <location>
        <begin position="152"/>
        <end position="161"/>
    </location>
</feature>
<feature type="domain" description="R" evidence="9">
    <location>
        <begin position="302"/>
        <end position="319"/>
    </location>
</feature>
<feature type="compositionally biased region" description="Polar residues" evidence="7">
    <location>
        <begin position="18"/>
        <end position="30"/>
    </location>
</feature>
<dbReference type="Proteomes" id="UP000515211">
    <property type="component" value="Chromosome 1"/>
</dbReference>
<dbReference type="InterPro" id="IPR017887">
    <property type="entry name" value="TF_TCP_subgr"/>
</dbReference>
<evidence type="ECO:0000256" key="3">
    <source>
        <dbReference type="ARBA" id="ARBA00023015"/>
    </source>
</evidence>
<evidence type="ECO:0000313" key="10">
    <source>
        <dbReference type="Proteomes" id="UP000515211"/>
    </source>
</evidence>
<feature type="compositionally biased region" description="Low complexity" evidence="7">
    <location>
        <begin position="271"/>
        <end position="280"/>
    </location>
</feature>
<keyword evidence="10" id="KW-1185">Reference proteome</keyword>
<feature type="domain" description="TCP" evidence="8">
    <location>
        <begin position="168"/>
        <end position="226"/>
    </location>
</feature>
<feature type="compositionally biased region" description="Polar residues" evidence="7">
    <location>
        <begin position="41"/>
        <end position="65"/>
    </location>
</feature>
<feature type="region of interest" description="Disordered" evidence="7">
    <location>
        <begin position="376"/>
        <end position="416"/>
    </location>
</feature>
<dbReference type="AlphaFoldDB" id="A0A6P4BVT2"/>
<evidence type="ECO:0000256" key="4">
    <source>
        <dbReference type="ARBA" id="ARBA00023125"/>
    </source>
</evidence>
<feature type="region of interest" description="Disordered" evidence="7">
    <location>
        <begin position="152"/>
        <end position="173"/>
    </location>
</feature>
<dbReference type="Pfam" id="PF03634">
    <property type="entry name" value="TCP"/>
    <property type="match status" value="1"/>
</dbReference>
<sequence>MYSSPNSSNTIHHFINGNDDQVSPYPNNQPLLFPSSSSSSNVRPFSIESSPSSKEEQANNNNNCASTLPPSLPLSPPPTPSFSFFQFPYSPLFEDNEIFLNGEFHFLHHQSLAQSDHNDQAGVVNMEVSITNTNKNSSGQGMTITTAAATTTTAPVATTTTTRRRSSKRDRHSKINTARGLRDRRMRLSLEVARRFFGLQDMLGFDKASKTVEWLLNQAKVEIKQLAREKKKNHQSCSSFNGKSASSTSECEGVSSLDEVAISENQGHNGKLLPTPTTTTKTKKRRGSNKVSRKSSFNPIGKESREKARERARERTREKTRLKKLAHQESTANNNDQNNNNNDNDNNKQCNNNNDDVATSVIGLNRLSTWNPFENVEESAGTNNNDSNHHSQGLNPPSSLTQAEAEEPSSSAKDHHRPLEAAAEDMVHHEEESLVIMSKWSPTMIFNSLVNNSSIFQEHHQFAEFQSMGKSWETYNNYA</sequence>
<feature type="region of interest" description="Disordered" evidence="7">
    <location>
        <begin position="263"/>
        <end position="356"/>
    </location>
</feature>
<evidence type="ECO:0000256" key="2">
    <source>
        <dbReference type="ARBA" id="ARBA00022473"/>
    </source>
</evidence>
<dbReference type="GO" id="GO:0003700">
    <property type="term" value="F:DNA-binding transcription factor activity"/>
    <property type="evidence" value="ECO:0007669"/>
    <property type="project" value="InterPro"/>
</dbReference>
<feature type="compositionally biased region" description="Polar residues" evidence="7">
    <location>
        <begin position="380"/>
        <end position="402"/>
    </location>
</feature>
<evidence type="ECO:0000259" key="9">
    <source>
        <dbReference type="PROSITE" id="PS51370"/>
    </source>
</evidence>
<feature type="region of interest" description="Disordered" evidence="7">
    <location>
        <begin position="1"/>
        <end position="75"/>
    </location>
</feature>
<feature type="compositionally biased region" description="Basic residues" evidence="7">
    <location>
        <begin position="162"/>
        <end position="173"/>
    </location>
</feature>
<protein>
    <submittedName>
        <fullName evidence="11">Transcription factor TEOSINTE BRANCHED 1</fullName>
    </submittedName>
</protein>
<reference evidence="11" key="2">
    <citation type="submission" date="2025-08" db="UniProtKB">
        <authorList>
            <consortium name="RefSeq"/>
        </authorList>
    </citation>
    <scope>IDENTIFICATION</scope>
    <source>
        <tissue evidence="11">Whole plant</tissue>
    </source>
</reference>
<gene>
    <name evidence="11" type="primary">LOC107471910</name>
</gene>
<accession>A0A6P4BVT2</accession>
<feature type="compositionally biased region" description="Polar residues" evidence="7">
    <location>
        <begin position="235"/>
        <end position="250"/>
    </location>
</feature>
<keyword evidence="3" id="KW-0805">Transcription regulation</keyword>
<dbReference type="GO" id="GO:0043565">
    <property type="term" value="F:sequence-specific DNA binding"/>
    <property type="evidence" value="ECO:0007669"/>
    <property type="project" value="TreeGrafter"/>
</dbReference>
<dbReference type="PANTHER" id="PTHR31072:SF226">
    <property type="entry name" value="TRANSCRIPTION FACTOR TCP18"/>
    <property type="match status" value="1"/>
</dbReference>
<dbReference type="PANTHER" id="PTHR31072">
    <property type="entry name" value="TRANSCRIPTION FACTOR TCP4-RELATED"/>
    <property type="match status" value="1"/>
</dbReference>
<name>A0A6P4BVT2_ARADU</name>
<evidence type="ECO:0000256" key="1">
    <source>
        <dbReference type="ARBA" id="ARBA00004123"/>
    </source>
</evidence>
<proteinExistence type="predicted"/>
<feature type="region of interest" description="Disordered" evidence="7">
    <location>
        <begin position="229"/>
        <end position="251"/>
    </location>
</feature>
<dbReference type="GO" id="GO:2000032">
    <property type="term" value="P:regulation of secondary shoot formation"/>
    <property type="evidence" value="ECO:0007669"/>
    <property type="project" value="TreeGrafter"/>
</dbReference>
<comment type="subcellular location">
    <subcellularLocation>
        <location evidence="1">Nucleus</location>
    </subcellularLocation>
</comment>
<reference evidence="10" key="1">
    <citation type="journal article" date="2016" name="Nat. Genet.">
        <title>The genome sequences of Arachis duranensis and Arachis ipaensis, the diploid ancestors of cultivated peanut.</title>
        <authorList>
            <person name="Bertioli D.J."/>
            <person name="Cannon S.B."/>
            <person name="Froenicke L."/>
            <person name="Huang G."/>
            <person name="Farmer A.D."/>
            <person name="Cannon E.K."/>
            <person name="Liu X."/>
            <person name="Gao D."/>
            <person name="Clevenger J."/>
            <person name="Dash S."/>
            <person name="Ren L."/>
            <person name="Moretzsohn M.C."/>
            <person name="Shirasawa K."/>
            <person name="Huang W."/>
            <person name="Vidigal B."/>
            <person name="Abernathy B."/>
            <person name="Chu Y."/>
            <person name="Niederhuth C.E."/>
            <person name="Umale P."/>
            <person name="Araujo A.C."/>
            <person name="Kozik A."/>
            <person name="Kim K.D."/>
            <person name="Burow M.D."/>
            <person name="Varshney R.K."/>
            <person name="Wang X."/>
            <person name="Zhang X."/>
            <person name="Barkley N."/>
            <person name="Guimaraes P.M."/>
            <person name="Isobe S."/>
            <person name="Guo B."/>
            <person name="Liao B."/>
            <person name="Stalker H.T."/>
            <person name="Schmitz R.J."/>
            <person name="Scheffler B.E."/>
            <person name="Leal-Bertioli S.C."/>
            <person name="Xun X."/>
            <person name="Jackson S.A."/>
            <person name="Michelmore R."/>
            <person name="Ozias-Akins P."/>
        </authorList>
    </citation>
    <scope>NUCLEOTIDE SEQUENCE [LARGE SCALE GENOMIC DNA]</scope>
    <source>
        <strain evidence="10">cv. V14167</strain>
    </source>
</reference>
<dbReference type="PROSITE" id="PS51370">
    <property type="entry name" value="R"/>
    <property type="match status" value="1"/>
</dbReference>